<dbReference type="AlphaFoldDB" id="A0A0A9BTE9"/>
<sequence length="25" mass="2706">MLMKLPGVLLLRDACGAGPRLRLLV</sequence>
<reference evidence="1" key="1">
    <citation type="submission" date="2014-09" db="EMBL/GenBank/DDBJ databases">
        <authorList>
            <person name="Magalhaes I.L.F."/>
            <person name="Oliveira U."/>
            <person name="Santos F.R."/>
            <person name="Vidigal T.H.D.A."/>
            <person name="Brescovit A.D."/>
            <person name="Santos A.J."/>
        </authorList>
    </citation>
    <scope>NUCLEOTIDE SEQUENCE</scope>
    <source>
        <tissue evidence="1">Shoot tissue taken approximately 20 cm above the soil surface</tissue>
    </source>
</reference>
<organism evidence="1">
    <name type="scientific">Arundo donax</name>
    <name type="common">Giant reed</name>
    <name type="synonym">Donax arundinaceus</name>
    <dbReference type="NCBI Taxonomy" id="35708"/>
    <lineage>
        <taxon>Eukaryota</taxon>
        <taxon>Viridiplantae</taxon>
        <taxon>Streptophyta</taxon>
        <taxon>Embryophyta</taxon>
        <taxon>Tracheophyta</taxon>
        <taxon>Spermatophyta</taxon>
        <taxon>Magnoliopsida</taxon>
        <taxon>Liliopsida</taxon>
        <taxon>Poales</taxon>
        <taxon>Poaceae</taxon>
        <taxon>PACMAD clade</taxon>
        <taxon>Arundinoideae</taxon>
        <taxon>Arundineae</taxon>
        <taxon>Arundo</taxon>
    </lineage>
</organism>
<accession>A0A0A9BTE9</accession>
<evidence type="ECO:0000313" key="1">
    <source>
        <dbReference type="EMBL" id="JAD66561.1"/>
    </source>
</evidence>
<dbReference type="EMBL" id="GBRH01231334">
    <property type="protein sequence ID" value="JAD66561.1"/>
    <property type="molecule type" value="Transcribed_RNA"/>
</dbReference>
<proteinExistence type="predicted"/>
<name>A0A0A9BTE9_ARUDO</name>
<reference evidence="1" key="2">
    <citation type="journal article" date="2015" name="Data Brief">
        <title>Shoot transcriptome of the giant reed, Arundo donax.</title>
        <authorList>
            <person name="Barrero R.A."/>
            <person name="Guerrero F.D."/>
            <person name="Moolhuijzen P."/>
            <person name="Goolsby J.A."/>
            <person name="Tidwell J."/>
            <person name="Bellgard S.E."/>
            <person name="Bellgard M.I."/>
        </authorList>
    </citation>
    <scope>NUCLEOTIDE SEQUENCE</scope>
    <source>
        <tissue evidence="1">Shoot tissue taken approximately 20 cm above the soil surface</tissue>
    </source>
</reference>
<protein>
    <submittedName>
        <fullName evidence="1">Uncharacterized protein</fullName>
    </submittedName>
</protein>